<name>A0A0J8CH16_STRVR</name>
<dbReference type="AlphaFoldDB" id="A0A0J8CH16"/>
<reference evidence="2 3" key="1">
    <citation type="submission" date="2015-06" db="EMBL/GenBank/DDBJ databases">
        <authorList>
            <person name="Ju K.-S."/>
            <person name="Doroghazi J.R."/>
            <person name="Metcalf W.W."/>
        </authorList>
    </citation>
    <scope>NUCLEOTIDE SEQUENCE [LARGE SCALE GENOMIC DNA]</scope>
    <source>
        <strain evidence="2 3">NRRL 3414</strain>
    </source>
</reference>
<feature type="region of interest" description="Disordered" evidence="1">
    <location>
        <begin position="135"/>
        <end position="176"/>
    </location>
</feature>
<dbReference type="EMBL" id="LFNT01000001">
    <property type="protein sequence ID" value="KMS77295.1"/>
    <property type="molecule type" value="Genomic_DNA"/>
</dbReference>
<sequence>MWGASSQAGRPKDILLDHAARMDFRDKDGAPLITWHVPESAFEAWKRCGAGRPCDCTGLAHARLRGGTGIQRPCDEDAPHGTQRLYTDGIGWAHPDVCESCGKDLGTGATDDVVEYRSLNPDGKAVIRAAEYLPPHEEPDEGLGDARPGCPGTTSCSPWPPSAIRGHCGRYAGPTA</sequence>
<gene>
    <name evidence="2" type="ORF">ACM01_01280</name>
</gene>
<dbReference type="Gene3D" id="3.40.50.740">
    <property type="match status" value="1"/>
</dbReference>
<dbReference type="SUPFAM" id="SSF53706">
    <property type="entry name" value="Formate dehydrogenase/DMSO reductase, domains 1-3"/>
    <property type="match status" value="1"/>
</dbReference>
<accession>A0A0J8CH16</accession>
<dbReference type="Proteomes" id="UP000037432">
    <property type="component" value="Unassembled WGS sequence"/>
</dbReference>
<protein>
    <submittedName>
        <fullName evidence="2">Uncharacterized protein</fullName>
    </submittedName>
</protein>
<organism evidence="2 3">
    <name type="scientific">Streptomyces viridochromogenes</name>
    <dbReference type="NCBI Taxonomy" id="1938"/>
    <lineage>
        <taxon>Bacteria</taxon>
        <taxon>Bacillati</taxon>
        <taxon>Actinomycetota</taxon>
        <taxon>Actinomycetes</taxon>
        <taxon>Kitasatosporales</taxon>
        <taxon>Streptomycetaceae</taxon>
        <taxon>Streptomyces</taxon>
    </lineage>
</organism>
<evidence type="ECO:0000313" key="2">
    <source>
        <dbReference type="EMBL" id="KMS77295.1"/>
    </source>
</evidence>
<comment type="caution">
    <text evidence="2">The sequence shown here is derived from an EMBL/GenBank/DDBJ whole genome shotgun (WGS) entry which is preliminary data.</text>
</comment>
<evidence type="ECO:0000256" key="1">
    <source>
        <dbReference type="SAM" id="MobiDB-lite"/>
    </source>
</evidence>
<proteinExistence type="predicted"/>
<dbReference type="PATRIC" id="fig|1938.3.peg.3291"/>
<evidence type="ECO:0000313" key="3">
    <source>
        <dbReference type="Proteomes" id="UP000037432"/>
    </source>
</evidence>